<dbReference type="PANTHER" id="PTHR31973:SF187">
    <property type="entry name" value="MUTATOR TRANSPOSASE MUDRA PROTEIN"/>
    <property type="match status" value="1"/>
</dbReference>
<dbReference type="Proteomes" id="UP001454036">
    <property type="component" value="Unassembled WGS sequence"/>
</dbReference>
<dbReference type="AlphaFoldDB" id="A0AAV3PGW4"/>
<dbReference type="EMBL" id="BAABME010001423">
    <property type="protein sequence ID" value="GAA0149540.1"/>
    <property type="molecule type" value="Genomic_DNA"/>
</dbReference>
<keyword evidence="2" id="KW-1185">Reference proteome</keyword>
<dbReference type="PANTHER" id="PTHR31973">
    <property type="entry name" value="POLYPROTEIN, PUTATIVE-RELATED"/>
    <property type="match status" value="1"/>
</dbReference>
<organism evidence="1 2">
    <name type="scientific">Lithospermum erythrorhizon</name>
    <name type="common">Purple gromwell</name>
    <name type="synonym">Lithospermum officinale var. erythrorhizon</name>
    <dbReference type="NCBI Taxonomy" id="34254"/>
    <lineage>
        <taxon>Eukaryota</taxon>
        <taxon>Viridiplantae</taxon>
        <taxon>Streptophyta</taxon>
        <taxon>Embryophyta</taxon>
        <taxon>Tracheophyta</taxon>
        <taxon>Spermatophyta</taxon>
        <taxon>Magnoliopsida</taxon>
        <taxon>eudicotyledons</taxon>
        <taxon>Gunneridae</taxon>
        <taxon>Pentapetalae</taxon>
        <taxon>asterids</taxon>
        <taxon>lamiids</taxon>
        <taxon>Boraginales</taxon>
        <taxon>Boraginaceae</taxon>
        <taxon>Boraginoideae</taxon>
        <taxon>Lithospermeae</taxon>
        <taxon>Lithospermum</taxon>
    </lineage>
</organism>
<evidence type="ECO:0000313" key="2">
    <source>
        <dbReference type="Proteomes" id="UP001454036"/>
    </source>
</evidence>
<accession>A0AAV3PGW4</accession>
<comment type="caution">
    <text evidence="1">The sequence shown here is derived from an EMBL/GenBank/DDBJ whole genome shotgun (WGS) entry which is preliminary data.</text>
</comment>
<sequence>MRLLKEDLAMELKLDSWILMTDQQKGLEIAIRNELSDVEHILCIKHLHANWSKRFPGKSLKNMMWKCARAANELYFEMKMQPLKNVTVDGYEALRLIDPRKWSRWAFRLGRNSPELVNN</sequence>
<proteinExistence type="predicted"/>
<reference evidence="1 2" key="1">
    <citation type="submission" date="2024-01" db="EMBL/GenBank/DDBJ databases">
        <title>The complete chloroplast genome sequence of Lithospermum erythrorhizon: insights into the phylogenetic relationship among Boraginaceae species and the maternal lineages of purple gromwells.</title>
        <authorList>
            <person name="Okada T."/>
            <person name="Watanabe K."/>
        </authorList>
    </citation>
    <scope>NUCLEOTIDE SEQUENCE [LARGE SCALE GENOMIC DNA]</scope>
</reference>
<gene>
    <name evidence="1" type="ORF">LIER_08690</name>
</gene>
<evidence type="ECO:0000313" key="1">
    <source>
        <dbReference type="EMBL" id="GAA0149540.1"/>
    </source>
</evidence>
<name>A0AAV3PGW4_LITER</name>
<evidence type="ECO:0008006" key="3">
    <source>
        <dbReference type="Google" id="ProtNLM"/>
    </source>
</evidence>
<protein>
    <recommendedName>
        <fullName evidence="3">MULE transposase domain-containing protein</fullName>
    </recommendedName>
</protein>